<protein>
    <recommendedName>
        <fullName evidence="3">DUF742 domain-containing protein</fullName>
    </recommendedName>
</protein>
<reference evidence="1 2" key="1">
    <citation type="submission" date="2017-02" db="EMBL/GenBank/DDBJ databases">
        <authorList>
            <person name="Peterson S.W."/>
        </authorList>
    </citation>
    <scope>NUCLEOTIDE SEQUENCE [LARGE SCALE GENOMIC DNA]</scope>
    <source>
        <strain evidence="1 2">DSM 21481</strain>
    </source>
</reference>
<evidence type="ECO:0008006" key="3">
    <source>
        <dbReference type="Google" id="ProtNLM"/>
    </source>
</evidence>
<dbReference type="Proteomes" id="UP000189777">
    <property type="component" value="Unassembled WGS sequence"/>
</dbReference>
<dbReference type="RefSeq" id="WP_079569376.1">
    <property type="nucleotide sequence ID" value="NZ_FUZQ01000001.1"/>
</dbReference>
<dbReference type="OrthoDB" id="3534386at2"/>
<keyword evidence="2" id="KW-1185">Reference proteome</keyword>
<dbReference type="PANTHER" id="PTHR36221">
    <property type="entry name" value="DUF742 DOMAIN-CONTAINING PROTEIN"/>
    <property type="match status" value="1"/>
</dbReference>
<proteinExistence type="predicted"/>
<organism evidence="1 2">
    <name type="scientific">Krasilnikoviella flava</name>
    <dbReference type="NCBI Taxonomy" id="526729"/>
    <lineage>
        <taxon>Bacteria</taxon>
        <taxon>Bacillati</taxon>
        <taxon>Actinomycetota</taxon>
        <taxon>Actinomycetes</taxon>
        <taxon>Micrococcales</taxon>
        <taxon>Promicromonosporaceae</taxon>
        <taxon>Krasilnikoviella</taxon>
    </lineage>
</organism>
<dbReference type="AlphaFoldDB" id="A0A1T5I6H9"/>
<sequence>MATQTPADGYRDHPVRSYVLTGGRAHPSRNTLRPETLLCAVDDGRELPVGAGRHERALLETCRGTLALAELAAYLSLPTSLAAVLASDLVDAGYLTIRSHGEHVLPGVDLLEEVLDGLRRF</sequence>
<dbReference type="STRING" id="526729.SAMN04324258_0020"/>
<accession>A0A1T5I6H9</accession>
<dbReference type="InterPro" id="IPR007995">
    <property type="entry name" value="DUF742"/>
</dbReference>
<evidence type="ECO:0000313" key="2">
    <source>
        <dbReference type="Proteomes" id="UP000189777"/>
    </source>
</evidence>
<dbReference type="PANTHER" id="PTHR36221:SF1">
    <property type="entry name" value="DUF742 DOMAIN-CONTAINING PROTEIN"/>
    <property type="match status" value="1"/>
</dbReference>
<dbReference type="EMBL" id="FUZQ01000001">
    <property type="protein sequence ID" value="SKC34796.1"/>
    <property type="molecule type" value="Genomic_DNA"/>
</dbReference>
<evidence type="ECO:0000313" key="1">
    <source>
        <dbReference type="EMBL" id="SKC34796.1"/>
    </source>
</evidence>
<gene>
    <name evidence="1" type="ORF">SAMN04324258_0020</name>
</gene>
<dbReference type="Pfam" id="PF05331">
    <property type="entry name" value="DUF742"/>
    <property type="match status" value="1"/>
</dbReference>
<name>A0A1T5I6H9_9MICO</name>